<dbReference type="RefSeq" id="WP_028901030.1">
    <property type="nucleotide sequence ID" value="NZ_JADMXI010000012.1"/>
</dbReference>
<dbReference type="Gene3D" id="3.30.40.250">
    <property type="match status" value="1"/>
</dbReference>
<dbReference type="GeneID" id="93331700"/>
<dbReference type="Proteomes" id="UP000235661">
    <property type="component" value="Unassembled WGS sequence"/>
</dbReference>
<dbReference type="AlphaFoldDB" id="A0A2N6Q810"/>
<dbReference type="InterPro" id="IPR027624">
    <property type="entry name" value="TOMM_cyclo_SagD"/>
</dbReference>
<evidence type="ECO:0000259" key="1">
    <source>
        <dbReference type="PROSITE" id="PS51664"/>
    </source>
</evidence>
<comment type="caution">
    <text evidence="2">The sequence shown here is derived from an EMBL/GenBank/DDBJ whole genome shotgun (WGS) entry which is preliminary data.</text>
</comment>
<proteinExistence type="predicted"/>
<dbReference type="PROSITE" id="PS51664">
    <property type="entry name" value="YCAO"/>
    <property type="match status" value="1"/>
</dbReference>
<evidence type="ECO:0000313" key="2">
    <source>
        <dbReference type="EMBL" id="PMC11140.1"/>
    </source>
</evidence>
<dbReference type="PANTHER" id="PTHR37809:SF1">
    <property type="entry name" value="RIBOSOMAL PROTEIN S12 METHYLTHIOTRANSFERASE ACCESSORY FACTOR YCAO"/>
    <property type="match status" value="1"/>
</dbReference>
<protein>
    <recommendedName>
        <fullName evidence="1">YcaO domain-containing protein</fullName>
    </recommendedName>
</protein>
<gene>
    <name evidence="2" type="ORF">CJ232_02260</name>
</gene>
<organism evidence="2 3">
    <name type="scientific">Hoylesella timonensis</name>
    <dbReference type="NCBI Taxonomy" id="386414"/>
    <lineage>
        <taxon>Bacteria</taxon>
        <taxon>Pseudomonadati</taxon>
        <taxon>Bacteroidota</taxon>
        <taxon>Bacteroidia</taxon>
        <taxon>Bacteroidales</taxon>
        <taxon>Prevotellaceae</taxon>
        <taxon>Hoylesella</taxon>
    </lineage>
</organism>
<feature type="domain" description="YcaO" evidence="1">
    <location>
        <begin position="64"/>
        <end position="435"/>
    </location>
</feature>
<dbReference type="Gene3D" id="3.30.160.660">
    <property type="match status" value="1"/>
</dbReference>
<accession>A0A2N6Q810</accession>
<dbReference type="NCBIfam" id="TIGR03604">
    <property type="entry name" value="TOMM_cyclo_SagD"/>
    <property type="match status" value="1"/>
</dbReference>
<evidence type="ECO:0000313" key="3">
    <source>
        <dbReference type="Proteomes" id="UP000235661"/>
    </source>
</evidence>
<dbReference type="PANTHER" id="PTHR37809">
    <property type="entry name" value="RIBOSOMAL PROTEIN S12 METHYLTHIOTRANSFERASE ACCESSORY FACTOR YCAO"/>
    <property type="match status" value="1"/>
</dbReference>
<dbReference type="EMBL" id="PNGI01000002">
    <property type="protein sequence ID" value="PMC11140.1"/>
    <property type="molecule type" value="Genomic_DNA"/>
</dbReference>
<dbReference type="Gene3D" id="3.30.1330.230">
    <property type="match status" value="1"/>
</dbReference>
<sequence>MMKIDNSHIQVERALNLVSEAVGILSHIGNVAVFNSDPKIKAVSAYNCETQLLNGEFYAGKSGGCGFDLKKALLSAIGEGVERYCPTFYNLSSMVETSYADLIARGYEAIKPSAFSLFHESQYQRDTFPFKRFTNDTILYWDSVYDVFGQKTVLCPSTFIYMPFSKGKVQISEQISTGFAAHTNYYDAFLNGIYEVIERDAFMISWMGQLGIPKIKIDGKLKEFVESIVPSHMNVHLFDMTTDIKVPSVVGILEGVHDYGQFVAFSAATRMTYTAAINKTVLELCQSIPYYRYLLEDNKKKMDNLSELKSFEDHSIYYTRHPEKQGIFKKWLERPQTKDIAYDEEPELDAKSKIKAILRIFRENNIDVYCKDITTEDVAEENFKVVRVICPQLIPLNGAYGGYYLGGKRLYEVPEKMGFKKLKFEDLTTMPHPFP</sequence>
<dbReference type="InterPro" id="IPR003776">
    <property type="entry name" value="YcaO-like_dom"/>
</dbReference>
<reference evidence="2 3" key="1">
    <citation type="submission" date="2017-09" db="EMBL/GenBank/DDBJ databases">
        <title>Bacterial strain isolated from the female urinary microbiota.</title>
        <authorList>
            <person name="Thomas-White K."/>
            <person name="Kumar N."/>
            <person name="Forster S."/>
            <person name="Putonti C."/>
            <person name="Lawley T."/>
            <person name="Wolfe A.J."/>
        </authorList>
    </citation>
    <scope>NUCLEOTIDE SEQUENCE [LARGE SCALE GENOMIC DNA]</scope>
    <source>
        <strain evidence="2 3">UMB0818</strain>
    </source>
</reference>
<dbReference type="STRING" id="1122992.GCA_000455445_02675"/>
<dbReference type="Pfam" id="PF02624">
    <property type="entry name" value="YcaO"/>
    <property type="match status" value="1"/>
</dbReference>
<name>A0A2N6Q810_9BACT</name>